<dbReference type="EMBL" id="FNFP01000002">
    <property type="protein sequence ID" value="SDK48036.1"/>
    <property type="molecule type" value="Genomic_DNA"/>
</dbReference>
<name>A0A1G9C8Q5_9FIRM</name>
<keyword evidence="3" id="KW-1185">Reference proteome</keyword>
<dbReference type="RefSeq" id="WP_090552589.1">
    <property type="nucleotide sequence ID" value="NZ_FNFP01000002.1"/>
</dbReference>
<dbReference type="OrthoDB" id="1727266at2"/>
<dbReference type="SUPFAM" id="SSF55729">
    <property type="entry name" value="Acyl-CoA N-acyltransferases (Nat)"/>
    <property type="match status" value="1"/>
</dbReference>
<gene>
    <name evidence="2" type="ORF">SAMN05660472_01397</name>
</gene>
<accession>A0A1G9C8Q5</accession>
<keyword evidence="2" id="KW-0808">Transferase</keyword>
<dbReference type="GO" id="GO:0016747">
    <property type="term" value="F:acyltransferase activity, transferring groups other than amino-acyl groups"/>
    <property type="evidence" value="ECO:0007669"/>
    <property type="project" value="InterPro"/>
</dbReference>
<dbReference type="Proteomes" id="UP000198718">
    <property type="component" value="Unassembled WGS sequence"/>
</dbReference>
<dbReference type="InterPro" id="IPR016181">
    <property type="entry name" value="Acyl_CoA_acyltransferase"/>
</dbReference>
<dbReference type="InterPro" id="IPR000182">
    <property type="entry name" value="GNAT_dom"/>
</dbReference>
<dbReference type="STRING" id="393762.SAMN05660472_01397"/>
<evidence type="ECO:0000259" key="1">
    <source>
        <dbReference type="PROSITE" id="PS51186"/>
    </source>
</evidence>
<dbReference type="Gene3D" id="3.40.630.30">
    <property type="match status" value="1"/>
</dbReference>
<dbReference type="PROSITE" id="PS51186">
    <property type="entry name" value="GNAT"/>
    <property type="match status" value="1"/>
</dbReference>
<protein>
    <submittedName>
        <fullName evidence="2">Acetyltransferase (GNAT) domain-containing protein</fullName>
    </submittedName>
</protein>
<sequence>MVIIRRALEEDKIILANFYRDYWFWNNTKVDHEYMIILDKKKLLGFSEIKNFNNFIAEIINIYVNEDVRNQGLGDGLLRASMNYIEKNGSEWVVIQQNEALENFLFKKGLQLLKDIKVPPSIREYLKEYNNSTTLLCNIPLFFQKGCKNKKSMG</sequence>
<dbReference type="Pfam" id="PF00583">
    <property type="entry name" value="Acetyltransf_1"/>
    <property type="match status" value="1"/>
</dbReference>
<dbReference type="AlphaFoldDB" id="A0A1G9C8Q5"/>
<feature type="domain" description="N-acetyltransferase" evidence="1">
    <location>
        <begin position="2"/>
        <end position="132"/>
    </location>
</feature>
<organism evidence="2 3">
    <name type="scientific">Natronincola ferrireducens</name>
    <dbReference type="NCBI Taxonomy" id="393762"/>
    <lineage>
        <taxon>Bacteria</taxon>
        <taxon>Bacillati</taxon>
        <taxon>Bacillota</taxon>
        <taxon>Clostridia</taxon>
        <taxon>Peptostreptococcales</taxon>
        <taxon>Natronincolaceae</taxon>
        <taxon>Natronincola</taxon>
    </lineage>
</organism>
<reference evidence="2 3" key="1">
    <citation type="submission" date="2016-10" db="EMBL/GenBank/DDBJ databases">
        <authorList>
            <person name="de Groot N.N."/>
        </authorList>
    </citation>
    <scope>NUCLEOTIDE SEQUENCE [LARGE SCALE GENOMIC DNA]</scope>
    <source>
        <strain evidence="2 3">DSM 18346</strain>
    </source>
</reference>
<dbReference type="CDD" id="cd04301">
    <property type="entry name" value="NAT_SF"/>
    <property type="match status" value="1"/>
</dbReference>
<evidence type="ECO:0000313" key="3">
    <source>
        <dbReference type="Proteomes" id="UP000198718"/>
    </source>
</evidence>
<proteinExistence type="predicted"/>
<evidence type="ECO:0000313" key="2">
    <source>
        <dbReference type="EMBL" id="SDK48036.1"/>
    </source>
</evidence>